<keyword evidence="1" id="KW-0812">Transmembrane</keyword>
<feature type="transmembrane region" description="Helical" evidence="1">
    <location>
        <begin position="30"/>
        <end position="49"/>
    </location>
</feature>
<feature type="transmembrane region" description="Helical" evidence="1">
    <location>
        <begin position="5"/>
        <end position="24"/>
    </location>
</feature>
<protein>
    <recommendedName>
        <fullName evidence="4">DUF4175 domain-containing protein</fullName>
    </recommendedName>
</protein>
<sequence length="59" mass="6488">MKVWFWPLVVGLLSAIGLLSGLLYDGLGDAVSWLALLVPVALSVWHGWLRKNAADDRRA</sequence>
<gene>
    <name evidence="2" type="ORF">CEY11_14650</name>
</gene>
<evidence type="ECO:0000313" key="2">
    <source>
        <dbReference type="EMBL" id="OWT58233.1"/>
    </source>
</evidence>
<evidence type="ECO:0000256" key="1">
    <source>
        <dbReference type="SAM" id="Phobius"/>
    </source>
</evidence>
<dbReference type="RefSeq" id="WP_088604144.1">
    <property type="nucleotide sequence ID" value="NZ_NJIH01000008.1"/>
</dbReference>
<keyword evidence="1" id="KW-1133">Transmembrane helix</keyword>
<comment type="caution">
    <text evidence="2">The sequence shown here is derived from an EMBL/GenBank/DDBJ whole genome shotgun (WGS) entry which is preliminary data.</text>
</comment>
<dbReference type="EMBL" id="NJIH01000008">
    <property type="protein sequence ID" value="OWT58233.1"/>
    <property type="molecule type" value="Genomic_DNA"/>
</dbReference>
<evidence type="ECO:0008006" key="4">
    <source>
        <dbReference type="Google" id="ProtNLM"/>
    </source>
</evidence>
<organism evidence="2 3">
    <name type="scientific">Candidimonas nitroreducens</name>
    <dbReference type="NCBI Taxonomy" id="683354"/>
    <lineage>
        <taxon>Bacteria</taxon>
        <taxon>Pseudomonadati</taxon>
        <taxon>Pseudomonadota</taxon>
        <taxon>Betaproteobacteria</taxon>
        <taxon>Burkholderiales</taxon>
        <taxon>Alcaligenaceae</taxon>
        <taxon>Candidimonas</taxon>
    </lineage>
</organism>
<dbReference type="AlphaFoldDB" id="A0A225MDC4"/>
<keyword evidence="1" id="KW-0472">Membrane</keyword>
<name>A0A225MDC4_9BURK</name>
<accession>A0A225MDC4</accession>
<keyword evidence="3" id="KW-1185">Reference proteome</keyword>
<proteinExistence type="predicted"/>
<reference evidence="3" key="1">
    <citation type="submission" date="2017-06" db="EMBL/GenBank/DDBJ databases">
        <title>Herbaspirillum phytohormonus sp. nov., isolated from the root nodule of Robinia pseudoacacia in lead-zinc mine.</title>
        <authorList>
            <person name="Fan M."/>
            <person name="Lin Y."/>
        </authorList>
    </citation>
    <scope>NUCLEOTIDE SEQUENCE [LARGE SCALE GENOMIC DNA]</scope>
    <source>
        <strain evidence="3">SC-089</strain>
    </source>
</reference>
<evidence type="ECO:0000313" key="3">
    <source>
        <dbReference type="Proteomes" id="UP000214603"/>
    </source>
</evidence>
<dbReference type="Proteomes" id="UP000214603">
    <property type="component" value="Unassembled WGS sequence"/>
</dbReference>